<dbReference type="InterPro" id="IPR022385">
    <property type="entry name" value="Rhs_assc_core"/>
</dbReference>
<organism evidence="2 3">
    <name type="scientific">Pseudomonas fakonensis</name>
    <dbReference type="NCBI Taxonomy" id="2842355"/>
    <lineage>
        <taxon>Bacteria</taxon>
        <taxon>Pseudomonadati</taxon>
        <taxon>Pseudomonadota</taxon>
        <taxon>Gammaproteobacteria</taxon>
        <taxon>Pseudomonadales</taxon>
        <taxon>Pseudomonadaceae</taxon>
        <taxon>Pseudomonas</taxon>
    </lineage>
</organism>
<reference evidence="2" key="1">
    <citation type="journal article" date="2021" name="Microorganisms">
        <title>The Ever-Expanding Pseudomonas Genus: Description of 43 New Species and Partition of the Pseudomonas putida Group.</title>
        <authorList>
            <person name="Girard L."/>
            <person name="Lood C."/>
            <person name="Hofte M."/>
            <person name="Vandamme P."/>
            <person name="Rokni-Zadeh H."/>
            <person name="van Noort V."/>
            <person name="Lavigne R."/>
            <person name="De Mot R."/>
        </authorList>
    </citation>
    <scope>NUCLEOTIDE SEQUENCE</scope>
    <source>
        <strain evidence="2">COW40</strain>
    </source>
</reference>
<feature type="region of interest" description="Disordered" evidence="1">
    <location>
        <begin position="250"/>
        <end position="278"/>
    </location>
</feature>
<name>A0ABX8N3C6_9PSED</name>
<evidence type="ECO:0000313" key="3">
    <source>
        <dbReference type="Proteomes" id="UP001046350"/>
    </source>
</evidence>
<evidence type="ECO:0008006" key="4">
    <source>
        <dbReference type="Google" id="ProtNLM"/>
    </source>
</evidence>
<dbReference type="EMBL" id="CP077076">
    <property type="protein sequence ID" value="QXH50811.1"/>
    <property type="molecule type" value="Genomic_DNA"/>
</dbReference>
<gene>
    <name evidence="2" type="ORF">KSS94_23150</name>
</gene>
<feature type="compositionally biased region" description="Low complexity" evidence="1">
    <location>
        <begin position="7"/>
        <end position="21"/>
    </location>
</feature>
<accession>A0ABX8N3C6</accession>
<evidence type="ECO:0000313" key="2">
    <source>
        <dbReference type="EMBL" id="QXH50811.1"/>
    </source>
</evidence>
<proteinExistence type="predicted"/>
<evidence type="ECO:0000256" key="1">
    <source>
        <dbReference type="SAM" id="MobiDB-lite"/>
    </source>
</evidence>
<dbReference type="NCBIfam" id="TIGR03696">
    <property type="entry name" value="Rhs_assc_core"/>
    <property type="match status" value="1"/>
</dbReference>
<sequence>MAHQMVDSPSSSLLATDSSGSVLRQRSTNKEHTFAYSPFGYDPLRNSLLSTLGYNAQPRDATGNYLLGRGYRAYNPALMIFISPDIYSPFGKGGLNSYAYCNRDPINLVDPDGEAGARPFTFTIDLQPEIQSRTFRPRPVVPAVPRQPQALAADPIRAPAQVAQAVLRPPLAAALQQQTPSLRRVRNNLAELVAAPENLRPPPRSTSLLSRIDSALHRASRFISSVFHPRRPAVTTRAWEQRYSAQQMHQSSRAFREAQARNTNFPVADAGQNLRREN</sequence>
<protein>
    <recommendedName>
        <fullName evidence="4">RHS repeat-associated core domain-containing protein</fullName>
    </recommendedName>
</protein>
<keyword evidence="3" id="KW-1185">Reference proteome</keyword>
<feature type="region of interest" description="Disordered" evidence="1">
    <location>
        <begin position="1"/>
        <end position="26"/>
    </location>
</feature>
<dbReference type="Proteomes" id="UP001046350">
    <property type="component" value="Chromosome"/>
</dbReference>